<keyword evidence="4" id="KW-1185">Reference proteome</keyword>
<accession>A0AAD5WPC0</accession>
<evidence type="ECO:0000313" key="4">
    <source>
        <dbReference type="Proteomes" id="UP001201980"/>
    </source>
</evidence>
<dbReference type="AlphaFoldDB" id="A0AAD5WPC0"/>
<dbReference type="InterPro" id="IPR053175">
    <property type="entry name" value="DHMBA_Reg_Transcription_Factor"/>
</dbReference>
<proteinExistence type="predicted"/>
<feature type="region of interest" description="Disordered" evidence="2">
    <location>
        <begin position="1"/>
        <end position="134"/>
    </location>
</feature>
<dbReference type="PANTHER" id="PTHR38791">
    <property type="entry name" value="ZN(II)2CYS6 TRANSCRIPTION FACTOR (EUROFUNG)-RELATED-RELATED"/>
    <property type="match status" value="1"/>
</dbReference>
<feature type="compositionally biased region" description="Low complexity" evidence="2">
    <location>
        <begin position="521"/>
        <end position="539"/>
    </location>
</feature>
<feature type="region of interest" description="Disordered" evidence="2">
    <location>
        <begin position="521"/>
        <end position="573"/>
    </location>
</feature>
<evidence type="ECO:0000256" key="2">
    <source>
        <dbReference type="SAM" id="MobiDB-lite"/>
    </source>
</evidence>
<comment type="caution">
    <text evidence="3">The sequence shown here is derived from an EMBL/GenBank/DDBJ whole genome shotgun (WGS) entry which is preliminary data.</text>
</comment>
<feature type="compositionally biased region" description="Basic residues" evidence="2">
    <location>
        <begin position="9"/>
        <end position="20"/>
    </location>
</feature>
<organism evidence="3 4">
    <name type="scientific">Zalerion maritima</name>
    <dbReference type="NCBI Taxonomy" id="339359"/>
    <lineage>
        <taxon>Eukaryota</taxon>
        <taxon>Fungi</taxon>
        <taxon>Dikarya</taxon>
        <taxon>Ascomycota</taxon>
        <taxon>Pezizomycotina</taxon>
        <taxon>Sordariomycetes</taxon>
        <taxon>Lulworthiomycetidae</taxon>
        <taxon>Lulworthiales</taxon>
        <taxon>Lulworthiaceae</taxon>
        <taxon>Zalerion</taxon>
    </lineage>
</organism>
<gene>
    <name evidence="3" type="ORF">MKZ38_008127</name>
</gene>
<feature type="compositionally biased region" description="Low complexity" evidence="2">
    <location>
        <begin position="26"/>
        <end position="39"/>
    </location>
</feature>
<dbReference type="EMBL" id="JAKWBI020000551">
    <property type="protein sequence ID" value="KAJ2893903.1"/>
    <property type="molecule type" value="Genomic_DNA"/>
</dbReference>
<name>A0AAD5WPC0_9PEZI</name>
<keyword evidence="1" id="KW-0539">Nucleus</keyword>
<dbReference type="Pfam" id="PF11951">
    <property type="entry name" value="Fungal_trans_2"/>
    <property type="match status" value="1"/>
</dbReference>
<evidence type="ECO:0000313" key="3">
    <source>
        <dbReference type="EMBL" id="KAJ2893903.1"/>
    </source>
</evidence>
<dbReference type="PANTHER" id="PTHR38791:SF5">
    <property type="entry name" value="TRANSCRIPTION FACTOR DBAG-RELATED"/>
    <property type="match status" value="1"/>
</dbReference>
<dbReference type="Proteomes" id="UP001201980">
    <property type="component" value="Unassembled WGS sequence"/>
</dbReference>
<dbReference type="InterPro" id="IPR021858">
    <property type="entry name" value="Fun_TF"/>
</dbReference>
<evidence type="ECO:0000256" key="1">
    <source>
        <dbReference type="ARBA" id="ARBA00023242"/>
    </source>
</evidence>
<sequence length="674" mass="73925">MFRDESSHVIKKAKAKQRRKNAGELVTVGGTTPGTPATPMLSPPELSSAVSPGPLTPGAPTPSAASTPTQFSTIVTTRDRSVSVSTPGPDFLSSNMPTPKQLPTILTPKSHSGSHIWTRPTDEPLLPSPDSEEYPRTPSIALGYSLSPSFQEQGTAFFFSKFVSAEENSCNHQFDYVFEVWKPGSLLNKRQVDGVMASMTAVGLAGLSQVTNSGEMLDCARKSYGTALRLTNMALEKPSEAVKDTTMLSVLILGIFEMVVRSQKPLVAWHKHINGAAALAKMRGLDQFKTRGGIKMFIMLNYSVVISCLAKATPMPQALMELRKHMPRSQAEDDGNWAALDKSRAAEVGQGVRESESIPPISKLLQTRHDLVAGILNDPAERVRRLLEIEQEYQQWLAGFPDAWRYQLVRIKRSNPAVLGGICHTYTSPQHVTIWSCMRSCRMLVLEMLRSELIKGFESAPPVFTTPEYLQLYHRTDILLRRLGDAIIKSTPFNLCKINVQPNSADVVSIPTVVSVQEPASRVSSPRSSVSGASSHGGSLPTSPYEEMKSPRIPPSQHHSGPTLLDPAATSSLSPEESEMRFHMLASANNVMLVPLYYAGMSSVCTPEIKQYVVERLDAIWKETGIEQAQTAAAVVEEHDLSMHRKVRLPTAKLRSMSADILREQKAICAKLLM</sequence>
<protein>
    <submittedName>
        <fullName evidence="3">Uncharacterized protein</fullName>
    </submittedName>
</protein>
<reference evidence="3" key="1">
    <citation type="submission" date="2022-07" db="EMBL/GenBank/DDBJ databases">
        <title>Draft genome sequence of Zalerion maritima ATCC 34329, a (micro)plastics degrading marine fungus.</title>
        <authorList>
            <person name="Paco A."/>
            <person name="Goncalves M.F.M."/>
            <person name="Rocha-Santos T.A.P."/>
            <person name="Alves A."/>
        </authorList>
    </citation>
    <scope>NUCLEOTIDE SEQUENCE</scope>
    <source>
        <strain evidence="3">ATCC 34329</strain>
    </source>
</reference>
<feature type="compositionally biased region" description="Polar residues" evidence="2">
    <location>
        <begin position="70"/>
        <end position="98"/>
    </location>
</feature>